<evidence type="ECO:0000313" key="7">
    <source>
        <dbReference type="Proteomes" id="UP000000230"/>
    </source>
</evidence>
<protein>
    <submittedName>
        <fullName evidence="6">Fimbrial protein</fullName>
    </submittedName>
</protein>
<feature type="domain" description="Fimbrial-type adhesion" evidence="5">
    <location>
        <begin position="163"/>
        <end position="305"/>
    </location>
</feature>
<dbReference type="PANTHER" id="PTHR33420:SF12">
    <property type="entry name" value="FIMBRIN-LIKE PROTEIN FIMI-RELATED"/>
    <property type="match status" value="1"/>
</dbReference>
<comment type="subcellular location">
    <subcellularLocation>
        <location evidence="1">Fimbrium</location>
    </subcellularLocation>
</comment>
<keyword evidence="7" id="KW-1185">Reference proteome</keyword>
<dbReference type="GO" id="GO:0009289">
    <property type="term" value="C:pilus"/>
    <property type="evidence" value="ECO:0007669"/>
    <property type="project" value="UniProtKB-SubCell"/>
</dbReference>
<dbReference type="OrthoDB" id="8970968at2"/>
<evidence type="ECO:0000259" key="5">
    <source>
        <dbReference type="Pfam" id="PF00419"/>
    </source>
</evidence>
<dbReference type="InterPro" id="IPR036937">
    <property type="entry name" value="Adhesion_dom_fimbrial_sf"/>
</dbReference>
<accession>A0A9J9GEX5</accession>
<dbReference type="EMBL" id="CP000653">
    <property type="protein sequence ID" value="ABP59753.1"/>
    <property type="molecule type" value="Genomic_DNA"/>
</dbReference>
<dbReference type="SUPFAM" id="SSF49401">
    <property type="entry name" value="Bacterial adhesins"/>
    <property type="match status" value="1"/>
</dbReference>
<comment type="similarity">
    <text evidence="2">Belongs to the fimbrial protein family.</text>
</comment>
<dbReference type="Proteomes" id="UP000000230">
    <property type="component" value="Chromosome"/>
</dbReference>
<dbReference type="Gene3D" id="2.60.40.1090">
    <property type="entry name" value="Fimbrial-type adhesion domain"/>
    <property type="match status" value="1"/>
</dbReference>
<dbReference type="GO" id="GO:0043709">
    <property type="term" value="P:cell adhesion involved in single-species biofilm formation"/>
    <property type="evidence" value="ECO:0007669"/>
    <property type="project" value="TreeGrafter"/>
</dbReference>
<evidence type="ECO:0000256" key="4">
    <source>
        <dbReference type="ARBA" id="ARBA00023263"/>
    </source>
</evidence>
<organism evidence="6 7">
    <name type="scientific">Enterobacter sp. (strain 638)</name>
    <dbReference type="NCBI Taxonomy" id="399742"/>
    <lineage>
        <taxon>Bacteria</taxon>
        <taxon>Pseudomonadati</taxon>
        <taxon>Pseudomonadota</taxon>
        <taxon>Gammaproteobacteria</taxon>
        <taxon>Enterobacterales</taxon>
        <taxon>Enterobacteriaceae</taxon>
        <taxon>Enterobacter</taxon>
    </lineage>
</organism>
<evidence type="ECO:0000256" key="2">
    <source>
        <dbReference type="ARBA" id="ARBA00006671"/>
    </source>
</evidence>
<dbReference type="InterPro" id="IPR000259">
    <property type="entry name" value="Adhesion_dom_fimbrial"/>
</dbReference>
<name>A0A9J9GEX5_ENT38</name>
<dbReference type="Gene3D" id="2.60.40.3310">
    <property type="match status" value="1"/>
</dbReference>
<sequence length="305" mass="31724">MVLSVLSSMAHASGCKNLSTGTTHFTIGDINILTTPAVCEVIASFTVTPSVYGEMVQGCNAGYSKYLRGTPTGLKYLGYTDIYASNVPGVGFAICYMSCDGPSSGWPPFLTESTSPSCPCNFGHEWYLVLIATGPISSGKIDSGLYAEVGTEYGMVNNVDVIGGNIKATTCSIGEESVSVAMGNVATKDSSSIGTTSNAHDFNIKITCDNKANVSVVMNGVKDENTSDHSVILLSNEGVSGNASGVGVQVLYNNLPLPLGESIPLKTVNGDAQETLTFGARYYQTGNVVTAGKANAVATLNIPYQ</sequence>
<dbReference type="Pfam" id="PF00419">
    <property type="entry name" value="Fimbrial"/>
    <property type="match status" value="1"/>
</dbReference>
<evidence type="ECO:0000256" key="3">
    <source>
        <dbReference type="ARBA" id="ARBA00022729"/>
    </source>
</evidence>
<proteinExistence type="inferred from homology"/>
<dbReference type="InterPro" id="IPR050263">
    <property type="entry name" value="Bact_Fimbrial_Adh_Pro"/>
</dbReference>
<gene>
    <name evidence="6" type="ordered locus">Ent638_1072</name>
</gene>
<dbReference type="AlphaFoldDB" id="A0A9J9GEX5"/>
<dbReference type="KEGG" id="ent:Ent638_1072"/>
<evidence type="ECO:0000256" key="1">
    <source>
        <dbReference type="ARBA" id="ARBA00004561"/>
    </source>
</evidence>
<evidence type="ECO:0000313" key="6">
    <source>
        <dbReference type="EMBL" id="ABP59753.1"/>
    </source>
</evidence>
<keyword evidence="4" id="KW-0281">Fimbrium</keyword>
<reference evidence="7" key="1">
    <citation type="journal article" date="2010" name="PLoS Genet.">
        <title>Genome sequence of the plant growth promoting endophytic bacterium Enterobacter sp. 638.</title>
        <authorList>
            <person name="Taghavi S."/>
            <person name="van der Lelie D."/>
            <person name="Hoffman A."/>
            <person name="Zhang Y.B."/>
            <person name="Walla M.D."/>
            <person name="Vangronsveld J."/>
            <person name="Newman L."/>
            <person name="Monchy S."/>
        </authorList>
    </citation>
    <scope>NUCLEOTIDE SEQUENCE [LARGE SCALE GENOMIC DNA]</scope>
    <source>
        <strain evidence="7">638</strain>
    </source>
</reference>
<dbReference type="InterPro" id="IPR008966">
    <property type="entry name" value="Adhesion_dom_sf"/>
</dbReference>
<keyword evidence="3" id="KW-0732">Signal</keyword>
<dbReference type="PANTHER" id="PTHR33420">
    <property type="entry name" value="FIMBRIAL SUBUNIT ELFA-RELATED"/>
    <property type="match status" value="1"/>
</dbReference>